<dbReference type="EMBL" id="AXCR01000005">
    <property type="protein sequence ID" value="KJR87456.1"/>
    <property type="molecule type" value="Genomic_DNA"/>
</dbReference>
<reference evidence="3 4" key="1">
    <citation type="journal article" date="2014" name="BMC Genomics">
        <title>Comparative genomics of the major fungal agents of human and animal Sporotrichosis: Sporothrix schenckii and Sporothrix brasiliensis.</title>
        <authorList>
            <person name="Teixeira M.M."/>
            <person name="de Almeida L.G."/>
            <person name="Kubitschek-Barreira P."/>
            <person name="Alves F.L."/>
            <person name="Kioshima E.S."/>
            <person name="Abadio A.K."/>
            <person name="Fernandes L."/>
            <person name="Derengowski L.S."/>
            <person name="Ferreira K.S."/>
            <person name="Souza R.C."/>
            <person name="Ruiz J.C."/>
            <person name="de Andrade N.C."/>
            <person name="Paes H.C."/>
            <person name="Nicola A.M."/>
            <person name="Albuquerque P."/>
            <person name="Gerber A.L."/>
            <person name="Martins V.P."/>
            <person name="Peconick L.D."/>
            <person name="Neto A.V."/>
            <person name="Chaucanez C.B."/>
            <person name="Silva P.A."/>
            <person name="Cunha O.L."/>
            <person name="de Oliveira F.F."/>
            <person name="dos Santos T.C."/>
            <person name="Barros A.L."/>
            <person name="Soares M.A."/>
            <person name="de Oliveira L.M."/>
            <person name="Marini M.M."/>
            <person name="Villalobos-Duno H."/>
            <person name="Cunha M.M."/>
            <person name="de Hoog S."/>
            <person name="da Silveira J.F."/>
            <person name="Henrissat B."/>
            <person name="Nino-Vega G.A."/>
            <person name="Cisalpino P.S."/>
            <person name="Mora-Montes H.M."/>
            <person name="Almeida S.R."/>
            <person name="Stajich J.E."/>
            <person name="Lopes-Bezerra L.M."/>
            <person name="Vasconcelos A.T."/>
            <person name="Felipe M.S."/>
        </authorList>
    </citation>
    <scope>NUCLEOTIDE SEQUENCE [LARGE SCALE GENOMIC DNA]</scope>
    <source>
        <strain evidence="3 4">1099-18</strain>
    </source>
</reference>
<dbReference type="Pfam" id="PF00173">
    <property type="entry name" value="Cyt-b5"/>
    <property type="match status" value="1"/>
</dbReference>
<accession>A0A0F2MH25</accession>
<proteinExistence type="predicted"/>
<dbReference type="KEGG" id="ssck:SPSK_02093"/>
<dbReference type="AlphaFoldDB" id="A0A0F2MH25"/>
<reference evidence="3 4" key="2">
    <citation type="journal article" date="2015" name="Eukaryot. Cell">
        <title>Asexual propagation of a virulent clone complex in a human and feline outbreak of sporotrichosis.</title>
        <authorList>
            <person name="Teixeira Mde M."/>
            <person name="Rodrigues A.M."/>
            <person name="Tsui C.K."/>
            <person name="de Almeida L.G."/>
            <person name="Van Diepeningen A.D."/>
            <person name="van den Ende B.G."/>
            <person name="Fernandes G.F."/>
            <person name="Kano R."/>
            <person name="Hamelin R.C."/>
            <person name="Lopes-Bezerra L.M."/>
            <person name="Vasconcelos A.T."/>
            <person name="de Hoog S."/>
            <person name="de Camargo Z.P."/>
            <person name="Felipe M.S."/>
        </authorList>
    </citation>
    <scope>NUCLEOTIDE SEQUENCE [LARGE SCALE GENOMIC DNA]</scope>
    <source>
        <strain evidence="3 4">1099-18</strain>
    </source>
</reference>
<sequence>MATSTTVPKPSPSPSSIQTTTTPVVADRDRILQPDEVTDRIAQGQTIVIYQDYVLRLDSWLDRHPGGRLAILHMVGKDATDEIEV</sequence>
<evidence type="ECO:0000259" key="2">
    <source>
        <dbReference type="PROSITE" id="PS50255"/>
    </source>
</evidence>
<feature type="compositionally biased region" description="Low complexity" evidence="1">
    <location>
        <begin position="1"/>
        <end position="25"/>
    </location>
</feature>
<dbReference type="SUPFAM" id="SSF55856">
    <property type="entry name" value="Cytochrome b5-like heme/steroid binding domain"/>
    <property type="match status" value="1"/>
</dbReference>
<dbReference type="InterPro" id="IPR001199">
    <property type="entry name" value="Cyt_B5-like_heme/steroid-bd"/>
</dbReference>
<organism evidence="3 4">
    <name type="scientific">Sporothrix schenckii 1099-18</name>
    <dbReference type="NCBI Taxonomy" id="1397361"/>
    <lineage>
        <taxon>Eukaryota</taxon>
        <taxon>Fungi</taxon>
        <taxon>Dikarya</taxon>
        <taxon>Ascomycota</taxon>
        <taxon>Pezizomycotina</taxon>
        <taxon>Sordariomycetes</taxon>
        <taxon>Sordariomycetidae</taxon>
        <taxon>Ophiostomatales</taxon>
        <taxon>Ophiostomataceae</taxon>
        <taxon>Sporothrix</taxon>
    </lineage>
</organism>
<gene>
    <name evidence="3" type="ORF">SPSK_02093</name>
</gene>
<evidence type="ECO:0000256" key="1">
    <source>
        <dbReference type="SAM" id="MobiDB-lite"/>
    </source>
</evidence>
<feature type="domain" description="Cytochrome b5 heme-binding" evidence="2">
    <location>
        <begin position="29"/>
        <end position="85"/>
    </location>
</feature>
<dbReference type="OrthoDB" id="260091at2759"/>
<dbReference type="Gene3D" id="3.10.120.10">
    <property type="entry name" value="Cytochrome b5-like heme/steroid binding domain"/>
    <property type="match status" value="1"/>
</dbReference>
<dbReference type="PROSITE" id="PS50255">
    <property type="entry name" value="CYTOCHROME_B5_2"/>
    <property type="match status" value="1"/>
</dbReference>
<feature type="region of interest" description="Disordered" evidence="1">
    <location>
        <begin position="1"/>
        <end position="28"/>
    </location>
</feature>
<dbReference type="VEuPathDB" id="FungiDB:SPSK_02093"/>
<protein>
    <recommendedName>
        <fullName evidence="2">Cytochrome b5 heme-binding domain-containing protein</fullName>
    </recommendedName>
</protein>
<evidence type="ECO:0000313" key="3">
    <source>
        <dbReference type="EMBL" id="KJR87456.1"/>
    </source>
</evidence>
<dbReference type="RefSeq" id="XP_016590132.1">
    <property type="nucleotide sequence ID" value="XM_016728986.1"/>
</dbReference>
<comment type="caution">
    <text evidence="3">The sequence shown here is derived from an EMBL/GenBank/DDBJ whole genome shotgun (WGS) entry which is preliminary data.</text>
</comment>
<dbReference type="InterPro" id="IPR036400">
    <property type="entry name" value="Cyt_B5-like_heme/steroid_sf"/>
</dbReference>
<dbReference type="GeneID" id="27664263"/>
<evidence type="ECO:0000313" key="4">
    <source>
        <dbReference type="Proteomes" id="UP000033710"/>
    </source>
</evidence>
<dbReference type="Proteomes" id="UP000033710">
    <property type="component" value="Unassembled WGS sequence"/>
</dbReference>
<name>A0A0F2MH25_SPOSC</name>